<feature type="transmembrane region" description="Helical" evidence="6">
    <location>
        <begin position="6"/>
        <end position="24"/>
    </location>
</feature>
<evidence type="ECO:0000256" key="6">
    <source>
        <dbReference type="SAM" id="Phobius"/>
    </source>
</evidence>
<keyword evidence="3 6" id="KW-1133">Transmembrane helix</keyword>
<protein>
    <recommendedName>
        <fullName evidence="7">G protein-coupled receptor GPR1/2/3 C-terminal domain-containing protein</fullName>
    </recommendedName>
</protein>
<dbReference type="OrthoDB" id="5368598at2759"/>
<dbReference type="PANTHER" id="PTHR23112">
    <property type="entry name" value="G PROTEIN-COUPLED RECEPTOR 157-RELATED"/>
    <property type="match status" value="1"/>
</dbReference>
<keyword evidence="9" id="KW-1185">Reference proteome</keyword>
<dbReference type="STRING" id="983967.A0A1E4SUB1"/>
<evidence type="ECO:0000313" key="9">
    <source>
        <dbReference type="Proteomes" id="UP000094801"/>
    </source>
</evidence>
<evidence type="ECO:0000259" key="7">
    <source>
        <dbReference type="Pfam" id="PF11970"/>
    </source>
</evidence>
<sequence>MKVIFIYPLSYIFLWLFPFISQCYQLRNGHGNDKEFNNLWSSCTSAYFQAFNCTIDTIVFLYREQPWKLTSLKIDPEFEYNYSKWRLYLSFLPGYQLGKKKSSENENENEPDSHIGVHSFDYSKMNSNLNNMD</sequence>
<dbReference type="GO" id="GO:0007189">
    <property type="term" value="P:adenylate cyclase-activating G protein-coupled receptor signaling pathway"/>
    <property type="evidence" value="ECO:0007669"/>
    <property type="project" value="TreeGrafter"/>
</dbReference>
<evidence type="ECO:0000256" key="4">
    <source>
        <dbReference type="ARBA" id="ARBA00023136"/>
    </source>
</evidence>
<evidence type="ECO:0000256" key="3">
    <source>
        <dbReference type="ARBA" id="ARBA00022989"/>
    </source>
</evidence>
<evidence type="ECO:0000313" key="8">
    <source>
        <dbReference type="EMBL" id="ODV83103.1"/>
    </source>
</evidence>
<dbReference type="GO" id="GO:0005886">
    <property type="term" value="C:plasma membrane"/>
    <property type="evidence" value="ECO:0007669"/>
    <property type="project" value="TreeGrafter"/>
</dbReference>
<accession>A0A1E4SUB1</accession>
<dbReference type="GO" id="GO:0004930">
    <property type="term" value="F:G protein-coupled receptor activity"/>
    <property type="evidence" value="ECO:0007669"/>
    <property type="project" value="TreeGrafter"/>
</dbReference>
<dbReference type="InterPro" id="IPR022596">
    <property type="entry name" value="GPR1/2/3_C"/>
</dbReference>
<dbReference type="Pfam" id="PF11970">
    <property type="entry name" value="GPR_Gpa2_C"/>
    <property type="match status" value="1"/>
</dbReference>
<organism evidence="8 9">
    <name type="scientific">[Candida] arabinofermentans NRRL YB-2248</name>
    <dbReference type="NCBI Taxonomy" id="983967"/>
    <lineage>
        <taxon>Eukaryota</taxon>
        <taxon>Fungi</taxon>
        <taxon>Dikarya</taxon>
        <taxon>Ascomycota</taxon>
        <taxon>Saccharomycotina</taxon>
        <taxon>Pichiomycetes</taxon>
        <taxon>Pichiales</taxon>
        <taxon>Pichiaceae</taxon>
        <taxon>Ogataea</taxon>
        <taxon>Ogataea/Candida clade</taxon>
    </lineage>
</organism>
<dbReference type="EMBL" id="KV453868">
    <property type="protein sequence ID" value="ODV83103.1"/>
    <property type="molecule type" value="Genomic_DNA"/>
</dbReference>
<dbReference type="Proteomes" id="UP000094801">
    <property type="component" value="Unassembled WGS sequence"/>
</dbReference>
<gene>
    <name evidence="8" type="ORF">CANARDRAFT_191146</name>
</gene>
<comment type="subcellular location">
    <subcellularLocation>
        <location evidence="1">Membrane</location>
        <topology evidence="1">Multi-pass membrane protein</topology>
    </subcellularLocation>
</comment>
<evidence type="ECO:0000256" key="1">
    <source>
        <dbReference type="ARBA" id="ARBA00004141"/>
    </source>
</evidence>
<proteinExistence type="predicted"/>
<keyword evidence="4 6" id="KW-0472">Membrane</keyword>
<reference evidence="9" key="1">
    <citation type="submission" date="2016-04" db="EMBL/GenBank/DDBJ databases">
        <title>Comparative genomics of biotechnologically important yeasts.</title>
        <authorList>
            <consortium name="DOE Joint Genome Institute"/>
            <person name="Riley R."/>
            <person name="Haridas S."/>
            <person name="Wolfe K.H."/>
            <person name="Lopes M.R."/>
            <person name="Hittinger C.T."/>
            <person name="Goker M."/>
            <person name="Salamov A."/>
            <person name="Wisecaver J."/>
            <person name="Long T.M."/>
            <person name="Aerts A.L."/>
            <person name="Barry K."/>
            <person name="Choi C."/>
            <person name="Clum A."/>
            <person name="Coughlan A.Y."/>
            <person name="Deshpande S."/>
            <person name="Douglass A.P."/>
            <person name="Hanson S.J."/>
            <person name="Klenk H.-P."/>
            <person name="Labutti K."/>
            <person name="Lapidus A."/>
            <person name="Lindquist E."/>
            <person name="Lipzen A."/>
            <person name="Meier-Kolthoff J.P."/>
            <person name="Ohm R.A."/>
            <person name="Otillar R.P."/>
            <person name="Pangilinan J."/>
            <person name="Peng Y."/>
            <person name="Rokas A."/>
            <person name="Rosa C.A."/>
            <person name="Scheuner C."/>
            <person name="Sibirny A.A."/>
            <person name="Slot J.C."/>
            <person name="Stielow J.B."/>
            <person name="Sun H."/>
            <person name="Kurtzman C.P."/>
            <person name="Blackwell M."/>
            <person name="Grigoriev I.V."/>
            <person name="Jeffries T.W."/>
        </authorList>
    </citation>
    <scope>NUCLEOTIDE SEQUENCE [LARGE SCALE GENOMIC DNA]</scope>
    <source>
        <strain evidence="9">NRRL YB-2248</strain>
    </source>
</reference>
<dbReference type="AlphaFoldDB" id="A0A1E4SUB1"/>
<feature type="domain" description="G protein-coupled receptor GPR1/2/3 C-terminal" evidence="7">
    <location>
        <begin position="1"/>
        <end position="68"/>
    </location>
</feature>
<feature type="non-terminal residue" evidence="8">
    <location>
        <position position="133"/>
    </location>
</feature>
<evidence type="ECO:0000256" key="5">
    <source>
        <dbReference type="SAM" id="MobiDB-lite"/>
    </source>
</evidence>
<keyword evidence="2 6" id="KW-0812">Transmembrane</keyword>
<feature type="region of interest" description="Disordered" evidence="5">
    <location>
        <begin position="99"/>
        <end position="120"/>
    </location>
</feature>
<name>A0A1E4SUB1_9ASCO</name>
<evidence type="ECO:0000256" key="2">
    <source>
        <dbReference type="ARBA" id="ARBA00022692"/>
    </source>
</evidence>
<dbReference type="PANTHER" id="PTHR23112:SF37">
    <property type="entry name" value="G PROTEIN-COUPLED RECEPTOR GPR1"/>
    <property type="match status" value="1"/>
</dbReference>